<sequence length="350" mass="37555">MLFKIAYRVVGVSLLFPLPPFSVKAGAQDLKSPASAPASLSAVAAEWKSETAQHAFGLPEVKPKAKGTLALMSDSLTFTTKASRYSIPRSAITAVSAGNDRVELWGTGGRLMRMVIPDGGGMAAAAMMHHRVDMLTVDFRDPRGGYHAAVFYLPASSAELALKRFAQGAPYVAAPATDSCGKKPINPDSVFVAFPDWNRVDVPAAYRGLVYEHIIDRLEARNSRSVYRYGVLAGGTYCPRYTVEVAIEGYKKGNQVMRAAMGPIGMFTSATQMKFSVSFIDDATGVKTTDAIKATVRTESESTEVADAVAKQLAKHYARMLKRDGGKDALGGSDQPSNQMVAAQMTEPRS</sequence>
<dbReference type="RefSeq" id="WP_263369711.1">
    <property type="nucleotide sequence ID" value="NZ_JAGSYD010000001.1"/>
</dbReference>
<keyword evidence="3" id="KW-1185">Reference proteome</keyword>
<gene>
    <name evidence="2" type="ORF">ACFQBQ_10535</name>
</gene>
<evidence type="ECO:0000313" key="3">
    <source>
        <dbReference type="Proteomes" id="UP001596391"/>
    </source>
</evidence>
<feature type="region of interest" description="Disordered" evidence="1">
    <location>
        <begin position="324"/>
        <end position="350"/>
    </location>
</feature>
<reference evidence="3" key="1">
    <citation type="journal article" date="2019" name="Int. J. Syst. Evol. Microbiol.">
        <title>The Global Catalogue of Microorganisms (GCM) 10K type strain sequencing project: providing services to taxonomists for standard genome sequencing and annotation.</title>
        <authorList>
            <consortium name="The Broad Institute Genomics Platform"/>
            <consortium name="The Broad Institute Genome Sequencing Center for Infectious Disease"/>
            <person name="Wu L."/>
            <person name="Ma J."/>
        </authorList>
    </citation>
    <scope>NUCLEOTIDE SEQUENCE [LARGE SCALE GENOMIC DNA]</scope>
    <source>
        <strain evidence="3">CGMCC 1.16026</strain>
    </source>
</reference>
<comment type="caution">
    <text evidence="2">The sequence shown here is derived from an EMBL/GenBank/DDBJ whole genome shotgun (WGS) entry which is preliminary data.</text>
</comment>
<accession>A0ABW1ZA07</accession>
<proteinExistence type="predicted"/>
<dbReference type="EMBL" id="JBHSWI010000001">
    <property type="protein sequence ID" value="MFC6646009.1"/>
    <property type="molecule type" value="Genomic_DNA"/>
</dbReference>
<organism evidence="2 3">
    <name type="scientific">Granulicella cerasi</name>
    <dbReference type="NCBI Taxonomy" id="741063"/>
    <lineage>
        <taxon>Bacteria</taxon>
        <taxon>Pseudomonadati</taxon>
        <taxon>Acidobacteriota</taxon>
        <taxon>Terriglobia</taxon>
        <taxon>Terriglobales</taxon>
        <taxon>Acidobacteriaceae</taxon>
        <taxon>Granulicella</taxon>
    </lineage>
</organism>
<name>A0ABW1ZA07_9BACT</name>
<evidence type="ECO:0000256" key="1">
    <source>
        <dbReference type="SAM" id="MobiDB-lite"/>
    </source>
</evidence>
<protein>
    <submittedName>
        <fullName evidence="2">Uncharacterized protein</fullName>
    </submittedName>
</protein>
<evidence type="ECO:0000313" key="2">
    <source>
        <dbReference type="EMBL" id="MFC6646009.1"/>
    </source>
</evidence>
<dbReference type="Proteomes" id="UP001596391">
    <property type="component" value="Unassembled WGS sequence"/>
</dbReference>